<reference evidence="11" key="2">
    <citation type="submission" date="2015-02" db="EMBL/GenBank/DDBJ databases">
        <title>Complete Genome Sequence of Pelosinus fermentans JBW45.</title>
        <authorList>
            <person name="De Leon K.B."/>
            <person name="Utturkar S.M."/>
            <person name="Camilleri L.B."/>
            <person name="Arkin A.P."/>
            <person name="Fields M.W."/>
            <person name="Brown S.D."/>
            <person name="Wall J.D."/>
        </authorList>
    </citation>
    <scope>NUCLEOTIDE SEQUENCE [LARGE SCALE GENOMIC DNA]</scope>
    <source>
        <strain evidence="11">JBW45</strain>
    </source>
</reference>
<dbReference type="EMBL" id="CP010978">
    <property type="protein sequence ID" value="AJQ26946.1"/>
    <property type="molecule type" value="Genomic_DNA"/>
</dbReference>
<dbReference type="STRING" id="1192197.JBW_01596"/>
<dbReference type="RefSeq" id="WP_007959779.1">
    <property type="nucleotide sequence ID" value="NZ_CP010978.1"/>
</dbReference>
<feature type="transmembrane region" description="Helical" evidence="8">
    <location>
        <begin position="130"/>
        <end position="154"/>
    </location>
</feature>
<dbReference type="InterPro" id="IPR004358">
    <property type="entry name" value="Sig_transdc_His_kin-like_C"/>
</dbReference>
<dbReference type="SUPFAM" id="SSF55874">
    <property type="entry name" value="ATPase domain of HSP90 chaperone/DNA topoisomerase II/histidine kinase"/>
    <property type="match status" value="1"/>
</dbReference>
<evidence type="ECO:0000256" key="6">
    <source>
        <dbReference type="ARBA" id="ARBA00022840"/>
    </source>
</evidence>
<dbReference type="InterPro" id="IPR005467">
    <property type="entry name" value="His_kinase_dom"/>
</dbReference>
<dbReference type="GO" id="GO:0000160">
    <property type="term" value="P:phosphorelay signal transduction system"/>
    <property type="evidence" value="ECO:0007669"/>
    <property type="project" value="UniProtKB-KW"/>
</dbReference>
<keyword evidence="6 10" id="KW-0067">ATP-binding</keyword>
<dbReference type="AlphaFoldDB" id="I9NMS6"/>
<dbReference type="Proteomes" id="UP000005361">
    <property type="component" value="Chromosome"/>
</dbReference>
<sequence length="459" mass="52833">MMLVLVLLLLWGIVAIIILYNDVENKFNYWYSGLIFSVSLGLLCEIIRNNIVPITINREILELIARFLSALSYRLSPYFGILAGVAMYYQDKRKMKISIVLFLPVILGFIVDFIYPEASFITVFPDYSPFFWTIVIWAVPYGLITDTLMVLSYTKEKSQRFKQQKLLTCILMLPMMILMTSAYLVPLFFRTHPFIYNLFSDIMILLLILMFALKYGILGIRIKFERERLDSTIKAMTSGTAILNHSIKNEIFKISMCMKNIRKSVHKNKLDIDDVDGNIQTVLDATDHLTAMMKRIQDQMKEIILMESSVDLAEIVGKAIEMQQYCLENITVVKNYSQGFIVKCDQIHITEVLNNIIKNAVEAMLKNGKLEITIYPKGTVVVIEVKDNGIGISKENVKYVFDPFFSTKRSSMNFGLGMSYSYNVMQHHRGNLEIRSKENIGTIVLLIFPKERILTVSRI</sequence>
<dbReference type="GO" id="GO:0005524">
    <property type="term" value="F:ATP binding"/>
    <property type="evidence" value="ECO:0007669"/>
    <property type="project" value="UniProtKB-KW"/>
</dbReference>
<dbReference type="EC" id="2.7.13.3" evidence="2"/>
<dbReference type="InterPro" id="IPR003594">
    <property type="entry name" value="HATPase_dom"/>
</dbReference>
<keyword evidence="8" id="KW-1133">Transmembrane helix</keyword>
<feature type="domain" description="Histidine kinase" evidence="9">
    <location>
        <begin position="242"/>
        <end position="452"/>
    </location>
</feature>
<dbReference type="Pfam" id="PF02518">
    <property type="entry name" value="HATPase_c"/>
    <property type="match status" value="1"/>
</dbReference>
<dbReference type="InterPro" id="IPR036890">
    <property type="entry name" value="HATPase_C_sf"/>
</dbReference>
<keyword evidence="4" id="KW-0547">Nucleotide-binding</keyword>
<organism evidence="10 11">
    <name type="scientific">Pelosinus fermentans JBW45</name>
    <dbReference type="NCBI Taxonomy" id="1192197"/>
    <lineage>
        <taxon>Bacteria</taxon>
        <taxon>Bacillati</taxon>
        <taxon>Bacillota</taxon>
        <taxon>Negativicutes</taxon>
        <taxon>Selenomonadales</taxon>
        <taxon>Sporomusaceae</taxon>
        <taxon>Pelosinus</taxon>
    </lineage>
</organism>
<evidence type="ECO:0000256" key="8">
    <source>
        <dbReference type="SAM" id="Phobius"/>
    </source>
</evidence>
<evidence type="ECO:0000256" key="7">
    <source>
        <dbReference type="ARBA" id="ARBA00023012"/>
    </source>
</evidence>
<keyword evidence="8" id="KW-0472">Membrane</keyword>
<dbReference type="KEGG" id="pft:JBW_01596"/>
<feature type="transmembrane region" description="Helical" evidence="8">
    <location>
        <begin position="97"/>
        <end position="115"/>
    </location>
</feature>
<reference evidence="10 11" key="1">
    <citation type="journal article" date="2015" name="Genome Announc.">
        <title>Complete Genome Sequence of Pelosinus fermentans JBW45, a Member of a Remarkably Competitive Group of Negativicutes in the Firmicutes Phylum.</title>
        <authorList>
            <person name="De Leon K.B."/>
            <person name="Utturkar S.M."/>
            <person name="Camilleri L.B."/>
            <person name="Elias D.A."/>
            <person name="Arkin A.P."/>
            <person name="Fields M.W."/>
            <person name="Brown S.D."/>
            <person name="Wall J.D."/>
        </authorList>
    </citation>
    <scope>NUCLEOTIDE SEQUENCE [LARGE SCALE GENOMIC DNA]</scope>
    <source>
        <strain evidence="10 11">JBW45</strain>
    </source>
</reference>
<feature type="transmembrane region" description="Helical" evidence="8">
    <location>
        <begin position="29"/>
        <end position="48"/>
    </location>
</feature>
<evidence type="ECO:0000256" key="2">
    <source>
        <dbReference type="ARBA" id="ARBA00012438"/>
    </source>
</evidence>
<keyword evidence="8" id="KW-0812">Transmembrane</keyword>
<evidence type="ECO:0000259" key="9">
    <source>
        <dbReference type="PROSITE" id="PS50109"/>
    </source>
</evidence>
<evidence type="ECO:0000256" key="3">
    <source>
        <dbReference type="ARBA" id="ARBA00022679"/>
    </source>
</evidence>
<feature type="transmembrane region" description="Helical" evidence="8">
    <location>
        <begin position="166"/>
        <end position="189"/>
    </location>
</feature>
<dbReference type="PANTHER" id="PTHR43065:SF46">
    <property type="entry name" value="C4-DICARBOXYLATE TRANSPORT SENSOR PROTEIN DCTB"/>
    <property type="match status" value="1"/>
</dbReference>
<dbReference type="PROSITE" id="PS50109">
    <property type="entry name" value="HIS_KIN"/>
    <property type="match status" value="1"/>
</dbReference>
<dbReference type="SMART" id="SM00387">
    <property type="entry name" value="HATPase_c"/>
    <property type="match status" value="1"/>
</dbReference>
<comment type="catalytic activity">
    <reaction evidence="1">
        <text>ATP + protein L-histidine = ADP + protein N-phospho-L-histidine.</text>
        <dbReference type="EC" id="2.7.13.3"/>
    </reaction>
</comment>
<feature type="transmembrane region" description="Helical" evidence="8">
    <location>
        <begin position="195"/>
        <end position="218"/>
    </location>
</feature>
<keyword evidence="5" id="KW-0418">Kinase</keyword>
<accession>I9NMS6</accession>
<dbReference type="HOGENOM" id="CLU_047800_0_0_9"/>
<keyword evidence="3" id="KW-0808">Transferase</keyword>
<evidence type="ECO:0000256" key="4">
    <source>
        <dbReference type="ARBA" id="ARBA00022741"/>
    </source>
</evidence>
<dbReference type="Gene3D" id="3.30.565.10">
    <property type="entry name" value="Histidine kinase-like ATPase, C-terminal domain"/>
    <property type="match status" value="1"/>
</dbReference>
<dbReference type="OrthoDB" id="9121833at2"/>
<gene>
    <name evidence="10" type="ORF">JBW_01596</name>
</gene>
<dbReference type="GO" id="GO:0004673">
    <property type="term" value="F:protein histidine kinase activity"/>
    <property type="evidence" value="ECO:0007669"/>
    <property type="project" value="UniProtKB-EC"/>
</dbReference>
<keyword evidence="7" id="KW-0902">Two-component regulatory system</keyword>
<evidence type="ECO:0000256" key="1">
    <source>
        <dbReference type="ARBA" id="ARBA00000085"/>
    </source>
</evidence>
<dbReference type="PANTHER" id="PTHR43065">
    <property type="entry name" value="SENSOR HISTIDINE KINASE"/>
    <property type="match status" value="1"/>
</dbReference>
<dbReference type="PRINTS" id="PR00344">
    <property type="entry name" value="BCTRLSENSOR"/>
</dbReference>
<evidence type="ECO:0000313" key="10">
    <source>
        <dbReference type="EMBL" id="AJQ26946.1"/>
    </source>
</evidence>
<evidence type="ECO:0000256" key="5">
    <source>
        <dbReference type="ARBA" id="ARBA00022777"/>
    </source>
</evidence>
<name>I9NMS6_9FIRM</name>
<proteinExistence type="predicted"/>
<protein>
    <recommendedName>
        <fullName evidence="2">histidine kinase</fullName>
        <ecNumber evidence="2">2.7.13.3</ecNumber>
    </recommendedName>
</protein>
<evidence type="ECO:0000313" key="11">
    <source>
        <dbReference type="Proteomes" id="UP000005361"/>
    </source>
</evidence>